<keyword evidence="3" id="KW-1185">Reference proteome</keyword>
<proteinExistence type="predicted"/>
<gene>
    <name evidence="2" type="ORF">H8717_03820</name>
</gene>
<dbReference type="RefSeq" id="WP_262399165.1">
    <property type="nucleotide sequence ID" value="NZ_JACRTB010000005.1"/>
</dbReference>
<evidence type="ECO:0000313" key="3">
    <source>
        <dbReference type="Proteomes" id="UP000658131"/>
    </source>
</evidence>
<evidence type="ECO:0000256" key="1">
    <source>
        <dbReference type="SAM" id="MobiDB-lite"/>
    </source>
</evidence>
<comment type="caution">
    <text evidence="2">The sequence shown here is derived from an EMBL/GenBank/DDBJ whole genome shotgun (WGS) entry which is preliminary data.</text>
</comment>
<protein>
    <submittedName>
        <fullName evidence="2">Uncharacterized protein</fullName>
    </submittedName>
</protein>
<accession>A0ABR7NGK7</accession>
<sequence length="45" mass="4870">MTTRDGVVMTEKSRACCKKKTNGGAGGSERLSLHPKKNPSEARNH</sequence>
<feature type="region of interest" description="Disordered" evidence="1">
    <location>
        <begin position="1"/>
        <end position="45"/>
    </location>
</feature>
<evidence type="ECO:0000313" key="2">
    <source>
        <dbReference type="EMBL" id="MBC8575541.1"/>
    </source>
</evidence>
<organism evidence="2 3">
    <name type="scientific">Yanshouia hominis</name>
    <dbReference type="NCBI Taxonomy" id="2763673"/>
    <lineage>
        <taxon>Bacteria</taxon>
        <taxon>Bacillati</taxon>
        <taxon>Bacillota</taxon>
        <taxon>Clostridia</taxon>
        <taxon>Eubacteriales</taxon>
        <taxon>Oscillospiraceae</taxon>
        <taxon>Yanshouia</taxon>
    </lineage>
</organism>
<dbReference type="Proteomes" id="UP000658131">
    <property type="component" value="Unassembled WGS sequence"/>
</dbReference>
<name>A0ABR7NGK7_9FIRM</name>
<dbReference type="EMBL" id="JACRTB010000005">
    <property type="protein sequence ID" value="MBC8575541.1"/>
    <property type="molecule type" value="Genomic_DNA"/>
</dbReference>
<reference evidence="2 3" key="1">
    <citation type="submission" date="2020-08" db="EMBL/GenBank/DDBJ databases">
        <title>Genome public.</title>
        <authorList>
            <person name="Liu C."/>
            <person name="Sun Q."/>
        </authorList>
    </citation>
    <scope>NUCLEOTIDE SEQUENCE [LARGE SCALE GENOMIC DNA]</scope>
    <source>
        <strain evidence="2 3">BX1</strain>
    </source>
</reference>